<evidence type="ECO:0000313" key="2">
    <source>
        <dbReference type="Proteomes" id="UP000625316"/>
    </source>
</evidence>
<organism evidence="1 2">
    <name type="scientific">Romeriopsis navalis LEGE 11480</name>
    <dbReference type="NCBI Taxonomy" id="2777977"/>
    <lineage>
        <taxon>Bacteria</taxon>
        <taxon>Bacillati</taxon>
        <taxon>Cyanobacteriota</taxon>
        <taxon>Cyanophyceae</taxon>
        <taxon>Leptolyngbyales</taxon>
        <taxon>Leptolyngbyaceae</taxon>
        <taxon>Romeriopsis</taxon>
        <taxon>Romeriopsis navalis</taxon>
    </lineage>
</organism>
<dbReference type="PANTHER" id="PTHR34614">
    <property type="match status" value="1"/>
</dbReference>
<dbReference type="InterPro" id="IPR047654">
    <property type="entry name" value="IS1634_transpos"/>
</dbReference>
<dbReference type="PANTHER" id="PTHR34614:SF2">
    <property type="entry name" value="TRANSPOSASE IS4-LIKE DOMAIN-CONTAINING PROTEIN"/>
    <property type="match status" value="1"/>
</dbReference>
<sequence>QRSRFILATNQLDATQWPAAKLLQEYKQQQKVERGFRFLKDPLFFTSSVFVKKPQRVEALALIMALTLLVYTLAERKLRHNLDQQQLTVLDQRRRPTAKPTFRWILQKFQGIHLVAINGLKQMTNLTDERQLIIRLLGPPTCRYYLLSDSPPTCGT</sequence>
<accession>A0A928VVV1</accession>
<dbReference type="Proteomes" id="UP000625316">
    <property type="component" value="Unassembled WGS sequence"/>
</dbReference>
<reference evidence="1" key="1">
    <citation type="submission" date="2020-10" db="EMBL/GenBank/DDBJ databases">
        <authorList>
            <person name="Castelo-Branco R."/>
            <person name="Eusebio N."/>
            <person name="Adriana R."/>
            <person name="Vieira A."/>
            <person name="Brugerolle De Fraissinette N."/>
            <person name="Rezende De Castro R."/>
            <person name="Schneider M.P."/>
            <person name="Vasconcelos V."/>
            <person name="Leao P.N."/>
        </authorList>
    </citation>
    <scope>NUCLEOTIDE SEQUENCE</scope>
    <source>
        <strain evidence="1">LEGE 11480</strain>
    </source>
</reference>
<dbReference type="InterPro" id="IPR012337">
    <property type="entry name" value="RNaseH-like_sf"/>
</dbReference>
<feature type="non-terminal residue" evidence="1">
    <location>
        <position position="1"/>
    </location>
</feature>
<proteinExistence type="predicted"/>
<dbReference type="NCBIfam" id="NF033559">
    <property type="entry name" value="transpos_IS1634"/>
    <property type="match status" value="1"/>
</dbReference>
<name>A0A928VVV1_9CYAN</name>
<gene>
    <name evidence="1" type="ORF">IQ266_27225</name>
</gene>
<protein>
    <submittedName>
        <fullName evidence="1">IS1634 family transposase</fullName>
    </submittedName>
</protein>
<comment type="caution">
    <text evidence="1">The sequence shown here is derived from an EMBL/GenBank/DDBJ whole genome shotgun (WGS) entry which is preliminary data.</text>
</comment>
<dbReference type="RefSeq" id="WP_264328230.1">
    <property type="nucleotide sequence ID" value="NZ_JADEXQ010000197.1"/>
</dbReference>
<dbReference type="AlphaFoldDB" id="A0A928VVV1"/>
<keyword evidence="2" id="KW-1185">Reference proteome</keyword>
<evidence type="ECO:0000313" key="1">
    <source>
        <dbReference type="EMBL" id="MBE9033427.1"/>
    </source>
</evidence>
<dbReference type="EMBL" id="JADEXQ010000197">
    <property type="protein sequence ID" value="MBE9033427.1"/>
    <property type="molecule type" value="Genomic_DNA"/>
</dbReference>
<dbReference type="SUPFAM" id="SSF53098">
    <property type="entry name" value="Ribonuclease H-like"/>
    <property type="match status" value="1"/>
</dbReference>